<dbReference type="AlphaFoldDB" id="A0A6J8AJC7"/>
<protein>
    <submittedName>
        <fullName evidence="3">HTR4</fullName>
    </submittedName>
</protein>
<dbReference type="EMBL" id="CACVKT020001553">
    <property type="protein sequence ID" value="CAC5369046.1"/>
    <property type="molecule type" value="Genomic_DNA"/>
</dbReference>
<dbReference type="Proteomes" id="UP000507470">
    <property type="component" value="Unassembled WGS sequence"/>
</dbReference>
<evidence type="ECO:0000313" key="3">
    <source>
        <dbReference type="EMBL" id="CAC5369046.1"/>
    </source>
</evidence>
<sequence>MINETSVAPIGNSNSITDSLQKEKRNENLKDVDINHDRDCIEFSSTSSGDFRAHHRFTNPDRCIEAAIQLQIQKSPVKFQNYMLECDGDLNSNRLERTLRHEIGRHHLKQQHKTKNRRAWNNESMQTTGDFKHNEQSATGTSTDFVAQEEAACNNIIRERLPSLKTEKVASTLRDWECRAITTVGYVIGSTLVLKGPMVICMVVDAFGIQYENAIRDIIAILLALQCLIDPFVYAFRFRAIRKEIQKIVCCKKEVTQPSIYIN</sequence>
<feature type="compositionally biased region" description="Polar residues" evidence="1">
    <location>
        <begin position="1"/>
        <end position="19"/>
    </location>
</feature>
<keyword evidence="2" id="KW-1133">Transmembrane helix</keyword>
<proteinExistence type="predicted"/>
<keyword evidence="2" id="KW-0812">Transmembrane</keyword>
<gene>
    <name evidence="3" type="ORF">MCOR_8375</name>
</gene>
<evidence type="ECO:0000256" key="1">
    <source>
        <dbReference type="SAM" id="MobiDB-lite"/>
    </source>
</evidence>
<dbReference type="OrthoDB" id="10334950at2759"/>
<dbReference type="SUPFAM" id="SSF81321">
    <property type="entry name" value="Family A G protein-coupled receptor-like"/>
    <property type="match status" value="1"/>
</dbReference>
<dbReference type="Gene3D" id="1.20.1070.10">
    <property type="entry name" value="Rhodopsin 7-helix transmembrane proteins"/>
    <property type="match status" value="1"/>
</dbReference>
<feature type="transmembrane region" description="Helical" evidence="2">
    <location>
        <begin position="218"/>
        <end position="236"/>
    </location>
</feature>
<keyword evidence="4" id="KW-1185">Reference proteome</keyword>
<organism evidence="3 4">
    <name type="scientific">Mytilus coruscus</name>
    <name type="common">Sea mussel</name>
    <dbReference type="NCBI Taxonomy" id="42192"/>
    <lineage>
        <taxon>Eukaryota</taxon>
        <taxon>Metazoa</taxon>
        <taxon>Spiralia</taxon>
        <taxon>Lophotrochozoa</taxon>
        <taxon>Mollusca</taxon>
        <taxon>Bivalvia</taxon>
        <taxon>Autobranchia</taxon>
        <taxon>Pteriomorphia</taxon>
        <taxon>Mytilida</taxon>
        <taxon>Mytiloidea</taxon>
        <taxon>Mytilidae</taxon>
        <taxon>Mytilinae</taxon>
        <taxon>Mytilus</taxon>
    </lineage>
</organism>
<name>A0A6J8AJC7_MYTCO</name>
<evidence type="ECO:0000256" key="2">
    <source>
        <dbReference type="SAM" id="Phobius"/>
    </source>
</evidence>
<evidence type="ECO:0000313" key="4">
    <source>
        <dbReference type="Proteomes" id="UP000507470"/>
    </source>
</evidence>
<reference evidence="3 4" key="1">
    <citation type="submission" date="2020-06" db="EMBL/GenBank/DDBJ databases">
        <authorList>
            <person name="Li R."/>
            <person name="Bekaert M."/>
        </authorList>
    </citation>
    <scope>NUCLEOTIDE SEQUENCE [LARGE SCALE GENOMIC DNA]</scope>
    <source>
        <strain evidence="4">wild</strain>
    </source>
</reference>
<keyword evidence="2" id="KW-0472">Membrane</keyword>
<accession>A0A6J8AJC7</accession>
<feature type="region of interest" description="Disordered" evidence="1">
    <location>
        <begin position="1"/>
        <end position="24"/>
    </location>
</feature>